<dbReference type="SUPFAM" id="SSF53098">
    <property type="entry name" value="Ribonuclease H-like"/>
    <property type="match status" value="1"/>
</dbReference>
<feature type="non-terminal residue" evidence="2">
    <location>
        <position position="317"/>
    </location>
</feature>
<dbReference type="SUPFAM" id="SSF54160">
    <property type="entry name" value="Chromo domain-like"/>
    <property type="match status" value="1"/>
</dbReference>
<evidence type="ECO:0000313" key="3">
    <source>
        <dbReference type="Proteomes" id="UP001341281"/>
    </source>
</evidence>
<reference evidence="2 3" key="1">
    <citation type="submission" date="2024-02" db="EMBL/GenBank/DDBJ databases">
        <title>High-quality chromosome-scale genome assembly of Pensacola bahiagrass (Paspalum notatum Flugge var. saurae).</title>
        <authorList>
            <person name="Vega J.M."/>
            <person name="Podio M."/>
            <person name="Orjuela J."/>
            <person name="Siena L.A."/>
            <person name="Pessino S.C."/>
            <person name="Combes M.C."/>
            <person name="Mariac C."/>
            <person name="Albertini E."/>
            <person name="Pupilli F."/>
            <person name="Ortiz J.P.A."/>
            <person name="Leblanc O."/>
        </authorList>
    </citation>
    <scope>NUCLEOTIDE SEQUENCE [LARGE SCALE GENOMIC DNA]</scope>
    <source>
        <strain evidence="2">R1</strain>
        <tissue evidence="2">Leaf</tissue>
    </source>
</reference>
<dbReference type="PANTHER" id="PTHR45835:SF99">
    <property type="entry name" value="CHROMO DOMAIN-CONTAINING PROTEIN-RELATED"/>
    <property type="match status" value="1"/>
</dbReference>
<sequence>MKIDVVKYVASCGVCQRVKIEHKRSAGKLQPLDVPLRPWDDIAMDFMVGLPRTPKGKNAIWVVVDRLSKVGSWEDNLPLVEFAYNNSYHASIKCAPFEALYGRKCRSPLCWDAVGEKSVLGHDWVHKTSERVAEIRQHMLTAQSRQKCYADIRRRDLEFQVGDHVLLKVSPTKGIVRFGTKGKLSPRYIGPFIIVAWVGKLAYRLELPESMKGVHNVFHVSMLRKYLRDPEHHITLEPVTIEQDLTFEARPVRILEESERVLRHRTLKYVKVLWTNQTEREATWELESQMRLKYPELFTSVIKIENLRANSVQRRRN</sequence>
<evidence type="ECO:0000259" key="1">
    <source>
        <dbReference type="Pfam" id="PF24626"/>
    </source>
</evidence>
<dbReference type="InterPro" id="IPR056924">
    <property type="entry name" value="SH3_Tf2-1"/>
</dbReference>
<dbReference type="InterPro" id="IPR012337">
    <property type="entry name" value="RNaseH-like_sf"/>
</dbReference>
<dbReference type="Pfam" id="PF24626">
    <property type="entry name" value="SH3_Tf2-1"/>
    <property type="match status" value="1"/>
</dbReference>
<dbReference type="AlphaFoldDB" id="A0AAQ3ULG3"/>
<dbReference type="Proteomes" id="UP001341281">
    <property type="component" value="Chromosome 09"/>
</dbReference>
<proteinExistence type="predicted"/>
<evidence type="ECO:0000313" key="2">
    <source>
        <dbReference type="EMBL" id="WVZ94409.1"/>
    </source>
</evidence>
<feature type="domain" description="Tf2-1-like SH3-like" evidence="1">
    <location>
        <begin position="162"/>
        <end position="226"/>
    </location>
</feature>
<keyword evidence="3" id="KW-1185">Reference proteome</keyword>
<dbReference type="Gene3D" id="3.30.420.10">
    <property type="entry name" value="Ribonuclease H-like superfamily/Ribonuclease H"/>
    <property type="match status" value="1"/>
</dbReference>
<dbReference type="PANTHER" id="PTHR45835">
    <property type="entry name" value="YALI0A06105P"/>
    <property type="match status" value="1"/>
</dbReference>
<protein>
    <recommendedName>
        <fullName evidence="1">Tf2-1-like SH3-like domain-containing protein</fullName>
    </recommendedName>
</protein>
<organism evidence="2 3">
    <name type="scientific">Paspalum notatum var. saurae</name>
    <dbReference type="NCBI Taxonomy" id="547442"/>
    <lineage>
        <taxon>Eukaryota</taxon>
        <taxon>Viridiplantae</taxon>
        <taxon>Streptophyta</taxon>
        <taxon>Embryophyta</taxon>
        <taxon>Tracheophyta</taxon>
        <taxon>Spermatophyta</taxon>
        <taxon>Magnoliopsida</taxon>
        <taxon>Liliopsida</taxon>
        <taxon>Poales</taxon>
        <taxon>Poaceae</taxon>
        <taxon>PACMAD clade</taxon>
        <taxon>Panicoideae</taxon>
        <taxon>Andropogonodae</taxon>
        <taxon>Paspaleae</taxon>
        <taxon>Paspalinae</taxon>
        <taxon>Paspalum</taxon>
    </lineage>
</organism>
<dbReference type="GO" id="GO:0003676">
    <property type="term" value="F:nucleic acid binding"/>
    <property type="evidence" value="ECO:0007669"/>
    <property type="project" value="InterPro"/>
</dbReference>
<gene>
    <name evidence="2" type="ORF">U9M48_040302</name>
</gene>
<accession>A0AAQ3ULG3</accession>
<dbReference type="EMBL" id="CP144753">
    <property type="protein sequence ID" value="WVZ94409.1"/>
    <property type="molecule type" value="Genomic_DNA"/>
</dbReference>
<dbReference type="InterPro" id="IPR016197">
    <property type="entry name" value="Chromo-like_dom_sf"/>
</dbReference>
<name>A0AAQ3ULG3_PASNO</name>
<dbReference type="InterPro" id="IPR036397">
    <property type="entry name" value="RNaseH_sf"/>
</dbReference>